<keyword evidence="2" id="KW-1185">Reference proteome</keyword>
<protein>
    <recommendedName>
        <fullName evidence="3">SLC12A transporter C-terminal domain-containing protein</fullName>
    </recommendedName>
</protein>
<evidence type="ECO:0008006" key="3">
    <source>
        <dbReference type="Google" id="ProtNLM"/>
    </source>
</evidence>
<dbReference type="EMBL" id="JAVFWL010000006">
    <property type="protein sequence ID" value="KAK6763394.1"/>
    <property type="molecule type" value="Genomic_DNA"/>
</dbReference>
<evidence type="ECO:0000313" key="2">
    <source>
        <dbReference type="Proteomes" id="UP001303046"/>
    </source>
</evidence>
<gene>
    <name evidence="1" type="primary">Necator_chrX.g24082</name>
    <name evidence="1" type="ORF">RB195_023917</name>
</gene>
<accession>A0ABR1EL28</accession>
<sequence length="76" mass="8398">MHRLLHSRGRRVLKLFIVSAHAPMETAKDHKKEAFYDDINTLVSKTPSQQAVIVGIDANAKMGIEQQSDVLGQGQA</sequence>
<name>A0ABR1EL28_NECAM</name>
<dbReference type="Proteomes" id="UP001303046">
    <property type="component" value="Unassembled WGS sequence"/>
</dbReference>
<evidence type="ECO:0000313" key="1">
    <source>
        <dbReference type="EMBL" id="KAK6763394.1"/>
    </source>
</evidence>
<comment type="caution">
    <text evidence="1">The sequence shown here is derived from an EMBL/GenBank/DDBJ whole genome shotgun (WGS) entry which is preliminary data.</text>
</comment>
<proteinExistence type="predicted"/>
<reference evidence="1 2" key="1">
    <citation type="submission" date="2023-08" db="EMBL/GenBank/DDBJ databases">
        <title>A Necator americanus chromosomal reference genome.</title>
        <authorList>
            <person name="Ilik V."/>
            <person name="Petrzelkova K.J."/>
            <person name="Pardy F."/>
            <person name="Fuh T."/>
            <person name="Niatou-Singa F.S."/>
            <person name="Gouil Q."/>
            <person name="Baker L."/>
            <person name="Ritchie M.E."/>
            <person name="Jex A.R."/>
            <person name="Gazzola D."/>
            <person name="Li H."/>
            <person name="Toshio Fujiwara R."/>
            <person name="Zhan B."/>
            <person name="Aroian R.V."/>
            <person name="Pafco B."/>
            <person name="Schwarz E.M."/>
        </authorList>
    </citation>
    <scope>NUCLEOTIDE SEQUENCE [LARGE SCALE GENOMIC DNA]</scope>
    <source>
        <strain evidence="1 2">Aroian</strain>
        <tissue evidence="1">Whole animal</tissue>
    </source>
</reference>
<organism evidence="1 2">
    <name type="scientific">Necator americanus</name>
    <name type="common">Human hookworm</name>
    <dbReference type="NCBI Taxonomy" id="51031"/>
    <lineage>
        <taxon>Eukaryota</taxon>
        <taxon>Metazoa</taxon>
        <taxon>Ecdysozoa</taxon>
        <taxon>Nematoda</taxon>
        <taxon>Chromadorea</taxon>
        <taxon>Rhabditida</taxon>
        <taxon>Rhabditina</taxon>
        <taxon>Rhabditomorpha</taxon>
        <taxon>Strongyloidea</taxon>
        <taxon>Ancylostomatidae</taxon>
        <taxon>Bunostominae</taxon>
        <taxon>Necator</taxon>
    </lineage>
</organism>